<dbReference type="Pfam" id="PF22907">
    <property type="entry name" value="Ams1-like_1st"/>
    <property type="match status" value="1"/>
</dbReference>
<reference evidence="6" key="1">
    <citation type="submission" date="2014-08" db="EMBL/GenBank/DDBJ databases">
        <authorList>
            <person name="Murali S."/>
            <person name="Richards S."/>
            <person name="Bandaranaike D."/>
            <person name="Bellair M."/>
            <person name="Blankenburg K."/>
            <person name="Chao H."/>
            <person name="Dinh H."/>
            <person name="Doddapaneni H."/>
            <person name="Dugan-Rocha S."/>
            <person name="Elkadiri S."/>
            <person name="Gnanaolivu R."/>
            <person name="Hughes D."/>
            <person name="Lee S."/>
            <person name="Li M."/>
            <person name="Ming W."/>
            <person name="Munidasa M."/>
            <person name="Muniz J."/>
            <person name="Nguyen L."/>
            <person name="Osuji N."/>
            <person name="Pu L.-L."/>
            <person name="Puazo M."/>
            <person name="Skinner E."/>
            <person name="Qu C."/>
            <person name="Quiroz J."/>
            <person name="Raj R."/>
            <person name="Weissenberger G."/>
            <person name="Xin Y."/>
            <person name="Zou X."/>
            <person name="Han Y."/>
            <person name="Worley K."/>
            <person name="Muzny D."/>
            <person name="Gibbs R."/>
        </authorList>
    </citation>
    <scope>NUCLEOTIDE SEQUENCE</scope>
    <source>
        <strain evidence="6">HAZT.00-mixed</strain>
        <tissue evidence="6">Whole organism</tissue>
    </source>
</reference>
<dbReference type="SUPFAM" id="SSF74650">
    <property type="entry name" value="Galactose mutarotase-like"/>
    <property type="match status" value="1"/>
</dbReference>
<dbReference type="InterPro" id="IPR037094">
    <property type="entry name" value="Glyco_hydro_38_cen_sf"/>
</dbReference>
<dbReference type="AlphaFoldDB" id="A0A6A0GXE3"/>
<evidence type="ECO:0000256" key="2">
    <source>
        <dbReference type="ARBA" id="ARBA00022723"/>
    </source>
</evidence>
<keyword evidence="3" id="KW-0378">Hydrolase</keyword>
<dbReference type="Gene3D" id="2.70.98.30">
    <property type="entry name" value="Golgi alpha-mannosidase II, domain 4"/>
    <property type="match status" value="1"/>
</dbReference>
<dbReference type="GO" id="GO:0030246">
    <property type="term" value="F:carbohydrate binding"/>
    <property type="evidence" value="ECO:0007669"/>
    <property type="project" value="InterPro"/>
</dbReference>
<dbReference type="InterPro" id="IPR028995">
    <property type="entry name" value="Glyco_hydro_57/38_cen_sf"/>
</dbReference>
<evidence type="ECO:0000256" key="1">
    <source>
        <dbReference type="ARBA" id="ARBA00009792"/>
    </source>
</evidence>
<dbReference type="GO" id="GO:0009313">
    <property type="term" value="P:oligosaccharide catabolic process"/>
    <property type="evidence" value="ECO:0007669"/>
    <property type="project" value="TreeGrafter"/>
</dbReference>
<evidence type="ECO:0000256" key="4">
    <source>
        <dbReference type="ARBA" id="ARBA00023295"/>
    </source>
</evidence>
<dbReference type="SUPFAM" id="SSF88713">
    <property type="entry name" value="Glycoside hydrolase/deacetylase"/>
    <property type="match status" value="1"/>
</dbReference>
<dbReference type="InterPro" id="IPR011330">
    <property type="entry name" value="Glyco_hydro/deAcase_b/a-brl"/>
</dbReference>
<dbReference type="InterPro" id="IPR011682">
    <property type="entry name" value="Glyco_hydro_38_C"/>
</dbReference>
<dbReference type="PANTHER" id="PTHR46017">
    <property type="entry name" value="ALPHA-MANNOSIDASE 2C1"/>
    <property type="match status" value="1"/>
</dbReference>
<dbReference type="Gene3D" id="3.20.110.10">
    <property type="entry name" value="Glycoside hydrolase 38, N terminal domain"/>
    <property type="match status" value="1"/>
</dbReference>
<evidence type="ECO:0000313" key="6">
    <source>
        <dbReference type="EMBL" id="KAA0191650.1"/>
    </source>
</evidence>
<dbReference type="Pfam" id="PF09261">
    <property type="entry name" value="Alpha-mann_mid"/>
    <property type="match status" value="1"/>
</dbReference>
<feature type="domain" description="Glycoside hydrolase family 38 central" evidence="5">
    <location>
        <begin position="490"/>
        <end position="547"/>
    </location>
</feature>
<dbReference type="EMBL" id="JQDR03012164">
    <property type="protein sequence ID" value="KAA0191650.1"/>
    <property type="molecule type" value="Genomic_DNA"/>
</dbReference>
<dbReference type="SUPFAM" id="SSF88688">
    <property type="entry name" value="Families 57/38 glycoside transferase middle domain"/>
    <property type="match status" value="1"/>
</dbReference>
<dbReference type="GO" id="GO:0006013">
    <property type="term" value="P:mannose metabolic process"/>
    <property type="evidence" value="ECO:0007669"/>
    <property type="project" value="InterPro"/>
</dbReference>
<dbReference type="OrthoDB" id="10261055at2759"/>
<keyword evidence="4" id="KW-0326">Glycosidase</keyword>
<dbReference type="GO" id="GO:0046872">
    <property type="term" value="F:metal ion binding"/>
    <property type="evidence" value="ECO:0007669"/>
    <property type="project" value="UniProtKB-KW"/>
</dbReference>
<dbReference type="FunFam" id="2.70.98.30:FF:000001">
    <property type="entry name" value="alpha-mannosidase 2C1 isoform X2"/>
    <property type="match status" value="1"/>
</dbReference>
<dbReference type="InterPro" id="IPR027291">
    <property type="entry name" value="Glyco_hydro_38_N_sf"/>
</dbReference>
<dbReference type="Gene3D" id="1.20.1270.50">
    <property type="entry name" value="Glycoside hydrolase family 38, central domain"/>
    <property type="match status" value="1"/>
</dbReference>
<evidence type="ECO:0000259" key="5">
    <source>
        <dbReference type="SMART" id="SM00872"/>
    </source>
</evidence>
<dbReference type="InterPro" id="IPR000602">
    <property type="entry name" value="Glyco_hydro_38_N"/>
</dbReference>
<evidence type="ECO:0000256" key="3">
    <source>
        <dbReference type="ARBA" id="ARBA00022801"/>
    </source>
</evidence>
<organism evidence="6">
    <name type="scientific">Hyalella azteca</name>
    <name type="common">Amphipod</name>
    <dbReference type="NCBI Taxonomy" id="294128"/>
    <lineage>
        <taxon>Eukaryota</taxon>
        <taxon>Metazoa</taxon>
        <taxon>Ecdysozoa</taxon>
        <taxon>Arthropoda</taxon>
        <taxon>Crustacea</taxon>
        <taxon>Multicrustacea</taxon>
        <taxon>Malacostraca</taxon>
        <taxon>Eumalacostraca</taxon>
        <taxon>Peracarida</taxon>
        <taxon>Amphipoda</taxon>
        <taxon>Senticaudata</taxon>
        <taxon>Talitrida</taxon>
        <taxon>Talitroidea</taxon>
        <taxon>Hyalellidae</taxon>
        <taxon>Hyalella</taxon>
    </lineage>
</organism>
<protein>
    <recommendedName>
        <fullName evidence="5">Glycoside hydrolase family 38 central domain-containing protein</fullName>
    </recommendedName>
</protein>
<dbReference type="PANTHER" id="PTHR46017:SF1">
    <property type="entry name" value="ALPHA-MANNOSIDASE 2C1"/>
    <property type="match status" value="1"/>
</dbReference>
<keyword evidence="2" id="KW-0479">Metal-binding</keyword>
<reference evidence="6" key="3">
    <citation type="submission" date="2019-06" db="EMBL/GenBank/DDBJ databases">
        <authorList>
            <person name="Poynton C."/>
            <person name="Hasenbein S."/>
            <person name="Benoit J.B."/>
            <person name="Sepulveda M.S."/>
            <person name="Poelchau M.F."/>
            <person name="Murali S.C."/>
            <person name="Chen S."/>
            <person name="Glastad K.M."/>
            <person name="Werren J.H."/>
            <person name="Vineis J.H."/>
            <person name="Bowen J.L."/>
            <person name="Friedrich M."/>
            <person name="Jones J."/>
            <person name="Robertson H.M."/>
            <person name="Feyereisen R."/>
            <person name="Mechler-Hickson A."/>
            <person name="Mathers N."/>
            <person name="Lee C.E."/>
            <person name="Colbourne J.K."/>
            <person name="Biales A."/>
            <person name="Johnston J.S."/>
            <person name="Wellborn G.A."/>
            <person name="Rosendale A.J."/>
            <person name="Cridge A.G."/>
            <person name="Munoz-Torres M.C."/>
            <person name="Bain P.A."/>
            <person name="Manny A.R."/>
            <person name="Major K.M."/>
            <person name="Lambert F.N."/>
            <person name="Vulpe C.D."/>
            <person name="Tuck P."/>
            <person name="Blalock B.J."/>
            <person name="Lin Y.-Y."/>
            <person name="Smith M.E."/>
            <person name="Ochoa-Acuna H."/>
            <person name="Chen M.-J.M."/>
            <person name="Childers C.P."/>
            <person name="Qu J."/>
            <person name="Dugan S."/>
            <person name="Lee S.L."/>
            <person name="Chao H."/>
            <person name="Dinh H."/>
            <person name="Han Y."/>
            <person name="Doddapaneni H."/>
            <person name="Worley K.C."/>
            <person name="Muzny D.M."/>
            <person name="Gibbs R.A."/>
            <person name="Richards S."/>
        </authorList>
    </citation>
    <scope>NUCLEOTIDE SEQUENCE</scope>
    <source>
        <strain evidence="6">HAZT.00-mixed</strain>
        <tissue evidence="6">Whole organism</tissue>
    </source>
</reference>
<name>A0A6A0GXE3_HYAAZ</name>
<dbReference type="InterPro" id="IPR054723">
    <property type="entry name" value="Ams1-like_N"/>
</dbReference>
<sequence length="896" mass="99674">MADPGVQAPLHKNAKATRPRIDNFINSKRFKEVNLLNLLYPATTSADLTHWALPGGNGAWEKWTFSEIIKQQFTPTKVGTNFGPTWATHWFKVVLTLPEAWKGKQIRFRWDSGSEATLWSSDGRVLQGFSSANGDQFRTDYVITPNFDGSEETLTYYVEMASSRILGTTNGDEIDPPPTDKTFTLTRAEAAVFDTTVYKLTRDLEVLHQLSTELASDTIGYMALFTANQMVNHIIAGKEKEASDLADLYFSKSNGARAHNLAAIGNCHIDSAWLWTYSETKRKVARSFSSQLQLMDKYPEFIFVASQAQQWAWCKEFYPELFDRIKERVSQGRFLPVGGTWVEMDGNIPSGESFVRQFLHGQGFFEKELGVRCREFWLPDTFGYSPQIPGIMRVSDRTFDTLLIILEYVKEALHTEANLRDKGRASTSAFLFGYGDGGGGPTEDMIERARRLADADGCPRMQMTTPDALFSALEKEQHNFAVWRGELYLELHNGTYTSQVPVLLALATERSLVELDAAWKKVMLNQFHDVLPGSGIEMIYPEATKLYHEAIAAADTVWKSSAITVLGSGDASQLLAFNTLQWPRRDVVTVPTSEGDPKDLNYALVAVPAFGFAVMEAAAPTNPVTLSEVNGSYILSNGLVRAVISSLGQLTSLAVGEDVDRDVFMTSDGQQLTGNRILLYDDQPLYWDAWDVMDYHLETETCINDATVSTPVSIKEHTALRCTLSWGCSVGRSSSLLQEISLSADSPYVAFKTSVNWTENRKLLKLGFNTSLKTTFATYDTQFGSLARPTVVNTSWDSARYEVCGHKYADLSESDWGLAVLNDSKYGWSGRDSTLTLTLLKSPKAPDANCDMGEHSFAYAVMPHAGPLFSSDVVQRSYEFNNPLKIMTANNVAPSP</sequence>
<dbReference type="SMART" id="SM00872">
    <property type="entry name" value="Alpha-mann_mid"/>
    <property type="match status" value="1"/>
</dbReference>
<accession>A0A6A0GXE3</accession>
<dbReference type="GO" id="GO:0004559">
    <property type="term" value="F:alpha-mannosidase activity"/>
    <property type="evidence" value="ECO:0007669"/>
    <property type="project" value="InterPro"/>
</dbReference>
<dbReference type="InterPro" id="IPR015341">
    <property type="entry name" value="Glyco_hydro_38_cen"/>
</dbReference>
<dbReference type="Pfam" id="PF07748">
    <property type="entry name" value="Glyco_hydro_38C"/>
    <property type="match status" value="1"/>
</dbReference>
<dbReference type="Proteomes" id="UP000711488">
    <property type="component" value="Unassembled WGS sequence"/>
</dbReference>
<reference evidence="6" key="2">
    <citation type="journal article" date="2018" name="Environ. Sci. Technol.">
        <title>The Toxicogenome of Hyalella azteca: A Model for Sediment Ecotoxicology and Evolutionary Toxicology.</title>
        <authorList>
            <person name="Poynton H.C."/>
            <person name="Hasenbein S."/>
            <person name="Benoit J.B."/>
            <person name="Sepulveda M.S."/>
            <person name="Poelchau M.F."/>
            <person name="Hughes D.S.T."/>
            <person name="Murali S.C."/>
            <person name="Chen S."/>
            <person name="Glastad K.M."/>
            <person name="Goodisman M.A.D."/>
            <person name="Werren J.H."/>
            <person name="Vineis J.H."/>
            <person name="Bowen J.L."/>
            <person name="Friedrich M."/>
            <person name="Jones J."/>
            <person name="Robertson H.M."/>
            <person name="Feyereisen R."/>
            <person name="Mechler-Hickson A."/>
            <person name="Mathers N."/>
            <person name="Lee C.E."/>
            <person name="Colbourne J.K."/>
            <person name="Biales A."/>
            <person name="Johnston J.S."/>
            <person name="Wellborn G.A."/>
            <person name="Rosendale A.J."/>
            <person name="Cridge A.G."/>
            <person name="Munoz-Torres M.C."/>
            <person name="Bain P.A."/>
            <person name="Manny A.R."/>
            <person name="Major K.M."/>
            <person name="Lambert F.N."/>
            <person name="Vulpe C.D."/>
            <person name="Tuck P."/>
            <person name="Blalock B.J."/>
            <person name="Lin Y.Y."/>
            <person name="Smith M.E."/>
            <person name="Ochoa-Acuna H."/>
            <person name="Chen M.M."/>
            <person name="Childers C.P."/>
            <person name="Qu J."/>
            <person name="Dugan S."/>
            <person name="Lee S.L."/>
            <person name="Chao H."/>
            <person name="Dinh H."/>
            <person name="Han Y."/>
            <person name="Doddapaneni H."/>
            <person name="Worley K.C."/>
            <person name="Muzny D.M."/>
            <person name="Gibbs R.A."/>
            <person name="Richards S."/>
        </authorList>
    </citation>
    <scope>NUCLEOTIDE SEQUENCE</scope>
    <source>
        <strain evidence="6">HAZT.00-mixed</strain>
        <tissue evidence="6">Whole organism</tissue>
    </source>
</reference>
<dbReference type="InterPro" id="IPR011013">
    <property type="entry name" value="Gal_mutarotase_sf_dom"/>
</dbReference>
<gene>
    <name evidence="6" type="ORF">HAZT_HAZT001127</name>
</gene>
<dbReference type="Pfam" id="PF01074">
    <property type="entry name" value="Glyco_hydro_38N"/>
    <property type="match status" value="2"/>
</dbReference>
<comment type="similarity">
    <text evidence="1">Belongs to the glycosyl hydrolase 38 family.</text>
</comment>
<proteinExistence type="inferred from homology"/>
<comment type="caution">
    <text evidence="6">The sequence shown here is derived from an EMBL/GenBank/DDBJ whole genome shotgun (WGS) entry which is preliminary data.</text>
</comment>